<proteinExistence type="predicted"/>
<gene>
    <name evidence="3" type="ORF">KIH74_16020</name>
</gene>
<evidence type="ECO:0000313" key="4">
    <source>
        <dbReference type="Proteomes" id="UP001197247"/>
    </source>
</evidence>
<feature type="domain" description="Asl1-like glycosyl hydrolase catalytic" evidence="2">
    <location>
        <begin position="138"/>
        <end position="365"/>
    </location>
</feature>
<accession>A0ABS5TH76</accession>
<dbReference type="InterPro" id="IPR053183">
    <property type="entry name" value="ASL1"/>
</dbReference>
<sequence>MTRRTKRLVGTLAAISLLLGALGYLGLRSRSSGSSASASAGTSSDLVMAQVPQATVTTGSTTKPADPAAAAKKKAERTNGLTEQAARAGAAPTKKARQKSTATSSSSSTIGTGGKSTTPDTLGPVKKGAALWNQTGITASLKDSGVSWFYNWAPDPQEVKAPAGVEYVPMIWGEGAVTAANLAAARKNGDTLLGFNEPDLAEQSNMSVEKALELWPQLEATGMRLGSPVVAYGADTEGGWLDRFMTGAKSQGYDVDFIALHWYGADFTTKNAVSQLKSYIQAVHEKYGKPIWLTEYALMNFAEGAQKFPDAADQAAFVTASTEMLESLGYVEHYSWFAFPTSTNGQDETGLYRPGGAITDSGKAYRAAG</sequence>
<dbReference type="InterPro" id="IPR024655">
    <property type="entry name" value="Asl1_glyco_hydro_catalytic"/>
</dbReference>
<feature type="compositionally biased region" description="Low complexity" evidence="1">
    <location>
        <begin position="85"/>
        <end position="118"/>
    </location>
</feature>
<dbReference type="SUPFAM" id="SSF51445">
    <property type="entry name" value="(Trans)glycosidases"/>
    <property type="match status" value="1"/>
</dbReference>
<comment type="caution">
    <text evidence="3">The sequence shown here is derived from an EMBL/GenBank/DDBJ whole genome shotgun (WGS) entry which is preliminary data.</text>
</comment>
<organism evidence="3 4">
    <name type="scientific">Kineosporia corallincola</name>
    <dbReference type="NCBI Taxonomy" id="2835133"/>
    <lineage>
        <taxon>Bacteria</taxon>
        <taxon>Bacillati</taxon>
        <taxon>Actinomycetota</taxon>
        <taxon>Actinomycetes</taxon>
        <taxon>Kineosporiales</taxon>
        <taxon>Kineosporiaceae</taxon>
        <taxon>Kineosporia</taxon>
    </lineage>
</organism>
<evidence type="ECO:0000259" key="2">
    <source>
        <dbReference type="Pfam" id="PF11790"/>
    </source>
</evidence>
<dbReference type="Pfam" id="PF11790">
    <property type="entry name" value="Glyco_hydro_cc"/>
    <property type="match status" value="1"/>
</dbReference>
<dbReference type="Proteomes" id="UP001197247">
    <property type="component" value="Unassembled WGS sequence"/>
</dbReference>
<dbReference type="PANTHER" id="PTHR34154">
    <property type="entry name" value="ALKALI-SENSITIVE LINKAGE PROTEIN 1"/>
    <property type="match status" value="1"/>
</dbReference>
<keyword evidence="3" id="KW-0378">Hydrolase</keyword>
<dbReference type="PANTHER" id="PTHR34154:SF3">
    <property type="entry name" value="ALKALI-SENSITIVE LINKAGE PROTEIN 1"/>
    <property type="match status" value="1"/>
</dbReference>
<name>A0ABS5TH76_9ACTN</name>
<feature type="region of interest" description="Disordered" evidence="1">
    <location>
        <begin position="54"/>
        <end position="122"/>
    </location>
</feature>
<evidence type="ECO:0000313" key="3">
    <source>
        <dbReference type="EMBL" id="MBT0770451.1"/>
    </source>
</evidence>
<dbReference type="RefSeq" id="WP_214156742.1">
    <property type="nucleotide sequence ID" value="NZ_JAHBAY010000006.1"/>
</dbReference>
<protein>
    <submittedName>
        <fullName evidence="3">Glycoside hydrolase family protein</fullName>
    </submittedName>
</protein>
<dbReference type="Gene3D" id="3.20.20.80">
    <property type="entry name" value="Glycosidases"/>
    <property type="match status" value="1"/>
</dbReference>
<dbReference type="InterPro" id="IPR017853">
    <property type="entry name" value="GH"/>
</dbReference>
<dbReference type="GO" id="GO:0016787">
    <property type="term" value="F:hydrolase activity"/>
    <property type="evidence" value="ECO:0007669"/>
    <property type="project" value="UniProtKB-KW"/>
</dbReference>
<keyword evidence="4" id="KW-1185">Reference proteome</keyword>
<reference evidence="3 4" key="1">
    <citation type="submission" date="2021-05" db="EMBL/GenBank/DDBJ databases">
        <title>Kineosporia and Streptomyces sp. nov. two new marine actinobacteria isolated from Coral.</title>
        <authorList>
            <person name="Buangrab K."/>
            <person name="Sutthacheep M."/>
            <person name="Yeemin T."/>
            <person name="Harunari E."/>
            <person name="Igarashi Y."/>
            <person name="Kanchanasin P."/>
            <person name="Tanasupawat S."/>
            <person name="Phongsopitanun W."/>
        </authorList>
    </citation>
    <scope>NUCLEOTIDE SEQUENCE [LARGE SCALE GENOMIC DNA]</scope>
    <source>
        <strain evidence="3 4">J2-2</strain>
    </source>
</reference>
<dbReference type="EMBL" id="JAHBAY010000006">
    <property type="protein sequence ID" value="MBT0770451.1"/>
    <property type="molecule type" value="Genomic_DNA"/>
</dbReference>
<evidence type="ECO:0000256" key="1">
    <source>
        <dbReference type="SAM" id="MobiDB-lite"/>
    </source>
</evidence>